<feature type="compositionally biased region" description="Basic and acidic residues" evidence="4">
    <location>
        <begin position="403"/>
        <end position="479"/>
    </location>
</feature>
<evidence type="ECO:0000256" key="3">
    <source>
        <dbReference type="SAM" id="Coils"/>
    </source>
</evidence>
<feature type="region of interest" description="Disordered" evidence="4">
    <location>
        <begin position="1475"/>
        <end position="1520"/>
    </location>
</feature>
<dbReference type="GO" id="GO:0072542">
    <property type="term" value="F:protein phosphatase activator activity"/>
    <property type="evidence" value="ECO:0007669"/>
    <property type="project" value="TreeGrafter"/>
</dbReference>
<feature type="domain" description="Serine/threonine-protein phosphatase 4 regulatory subunit 3-like central" evidence="5">
    <location>
        <begin position="1097"/>
        <end position="1243"/>
    </location>
</feature>
<feature type="region of interest" description="Disordered" evidence="4">
    <location>
        <begin position="1281"/>
        <end position="1358"/>
    </location>
</feature>
<dbReference type="PANTHER" id="PTHR23318">
    <property type="entry name" value="ATP SYNTHASE GAMMA-RELATED"/>
    <property type="match status" value="1"/>
</dbReference>
<feature type="region of interest" description="Disordered" evidence="4">
    <location>
        <begin position="175"/>
        <end position="209"/>
    </location>
</feature>
<feature type="compositionally biased region" description="Basic residues" evidence="4">
    <location>
        <begin position="1476"/>
        <end position="1490"/>
    </location>
</feature>
<feature type="coiled-coil region" evidence="3">
    <location>
        <begin position="949"/>
        <end position="993"/>
    </location>
</feature>
<comment type="subcellular location">
    <subcellularLocation>
        <location evidence="1">Nucleus</location>
    </subcellularLocation>
</comment>
<feature type="compositionally biased region" description="Acidic residues" evidence="4">
    <location>
        <begin position="46"/>
        <end position="79"/>
    </location>
</feature>
<feature type="compositionally biased region" description="Low complexity" evidence="4">
    <location>
        <begin position="889"/>
        <end position="899"/>
    </location>
</feature>
<dbReference type="Pfam" id="PF04802">
    <property type="entry name" value="PP4R3"/>
    <property type="match status" value="3"/>
</dbReference>
<feature type="domain" description="Serine/threonine-protein phosphatase 4 regulatory subunit 3-like central" evidence="5">
    <location>
        <begin position="554"/>
        <end position="811"/>
    </location>
</feature>
<feature type="compositionally biased region" description="Basic and acidic residues" evidence="4">
    <location>
        <begin position="102"/>
        <end position="142"/>
    </location>
</feature>
<keyword evidence="2" id="KW-0539">Nucleus</keyword>
<feature type="compositionally biased region" description="Basic and acidic residues" evidence="4">
    <location>
        <begin position="80"/>
        <end position="91"/>
    </location>
</feature>
<keyword evidence="3" id="KW-0175">Coiled coil</keyword>
<evidence type="ECO:0000313" key="7">
    <source>
        <dbReference type="Proteomes" id="UP001146793"/>
    </source>
</evidence>
<feature type="compositionally biased region" description="Basic and acidic residues" evidence="4">
    <location>
        <begin position="827"/>
        <end position="845"/>
    </location>
</feature>
<feature type="compositionally biased region" description="Polar residues" evidence="4">
    <location>
        <begin position="1578"/>
        <end position="1593"/>
    </location>
</feature>
<feature type="compositionally biased region" description="Low complexity" evidence="4">
    <location>
        <begin position="1499"/>
        <end position="1511"/>
    </location>
</feature>
<protein>
    <submittedName>
        <fullName evidence="6">Atp synthase gamma-related</fullName>
    </submittedName>
</protein>
<dbReference type="GO" id="GO:0005654">
    <property type="term" value="C:nucleoplasm"/>
    <property type="evidence" value="ECO:0007669"/>
    <property type="project" value="TreeGrafter"/>
</dbReference>
<evidence type="ECO:0000256" key="1">
    <source>
        <dbReference type="ARBA" id="ARBA00004123"/>
    </source>
</evidence>
<organism evidence="6 7">
    <name type="scientific">Anaeramoeba flamelloides</name>
    <dbReference type="NCBI Taxonomy" id="1746091"/>
    <lineage>
        <taxon>Eukaryota</taxon>
        <taxon>Metamonada</taxon>
        <taxon>Anaeramoebidae</taxon>
        <taxon>Anaeramoeba</taxon>
    </lineage>
</organism>
<feature type="compositionally biased region" description="Basic residues" evidence="4">
    <location>
        <begin position="92"/>
        <end position="101"/>
    </location>
</feature>
<feature type="compositionally biased region" description="Acidic residues" evidence="4">
    <location>
        <begin position="1296"/>
        <end position="1305"/>
    </location>
</feature>
<gene>
    <name evidence="6" type="ORF">M0812_04075</name>
</gene>
<proteinExistence type="predicted"/>
<feature type="region of interest" description="Disordered" evidence="4">
    <location>
        <begin position="812"/>
        <end position="859"/>
    </location>
</feature>
<comment type="caution">
    <text evidence="6">The sequence shown here is derived from an EMBL/GenBank/DDBJ whole genome shotgun (WGS) entry which is preliminary data.</text>
</comment>
<name>A0AAV8AHC3_9EUKA</name>
<feature type="region of interest" description="Disordered" evidence="4">
    <location>
        <begin position="1370"/>
        <end position="1396"/>
    </location>
</feature>
<accession>A0AAV8AHC3</accession>
<dbReference type="InterPro" id="IPR006887">
    <property type="entry name" value="P4R3-like_central_dom"/>
</dbReference>
<feature type="region of interest" description="Disordered" evidence="4">
    <location>
        <begin position="402"/>
        <end position="523"/>
    </location>
</feature>
<feature type="region of interest" description="Disordered" evidence="4">
    <location>
        <begin position="44"/>
        <end position="142"/>
    </location>
</feature>
<feature type="region of interest" description="Disordered" evidence="4">
    <location>
        <begin position="1578"/>
        <end position="1599"/>
    </location>
</feature>
<feature type="compositionally biased region" description="Polar residues" evidence="4">
    <location>
        <begin position="1370"/>
        <end position="1387"/>
    </location>
</feature>
<dbReference type="EMBL" id="JANTQA010000008">
    <property type="protein sequence ID" value="KAJ3452310.1"/>
    <property type="molecule type" value="Genomic_DNA"/>
</dbReference>
<feature type="compositionally biased region" description="Basic and acidic residues" evidence="4">
    <location>
        <begin position="188"/>
        <end position="203"/>
    </location>
</feature>
<feature type="compositionally biased region" description="Acidic residues" evidence="4">
    <location>
        <begin position="1340"/>
        <end position="1351"/>
    </location>
</feature>
<feature type="compositionally biased region" description="Polar residues" evidence="4">
    <location>
        <begin position="1281"/>
        <end position="1294"/>
    </location>
</feature>
<dbReference type="PANTHER" id="PTHR23318:SF0">
    <property type="entry name" value="SERINE_THREONINE-PROTEIN PHOSPHATASE 4 REGULATORY SUBUNIT 3"/>
    <property type="match status" value="1"/>
</dbReference>
<feature type="compositionally biased region" description="Basic and acidic residues" evidence="4">
    <location>
        <begin position="491"/>
        <end position="500"/>
    </location>
</feature>
<dbReference type="Proteomes" id="UP001146793">
    <property type="component" value="Unassembled WGS sequence"/>
</dbReference>
<evidence type="ECO:0000313" key="6">
    <source>
        <dbReference type="EMBL" id="KAJ3452310.1"/>
    </source>
</evidence>
<evidence type="ECO:0000256" key="4">
    <source>
        <dbReference type="SAM" id="MobiDB-lite"/>
    </source>
</evidence>
<sequence length="1599" mass="189235">MDNQRYPTKLFKQKSDGDWLDLGIRLLYPKYHFDTGEYTLFLNIPEDNEDDPNNTEEEYMIEESGEYEQEINEDNQDYEQEVKRKTNNQDKKKNKKEKVKKKIETETRKVKEEETQIDSKKSTKDKKKIEHGNENEKDQNIREVVMEVKDEKNELLEEKNLTKIKKQNQEENEALLNKNDQEAQIEEQQEKVDETEPNEKNEQDLNGEDLDDYNYYLSLSMIDIRPDGEYTINQDSLLHWKEKNGDYLAISFRNSDECQFIFSLIQKCLQIKKQLLPSVNIKNLKKIKSKLEKCPFYDRSFHVSYIIKKGYFKEFYNLFQQLEREPDLPNLKLLFDIYKILLNFNVSEIVRQMFSKRRLLETISIMEYNPNFSTDFERIEDFGEDVHVLKVVKINDLNNSGKIESKNLKSNNSEKKNINKQIDKEKEKENKKKKEKEKEKEKSNIHINKEIEKELEENKNENENEKEKEKNNLKEKAEKEDDDDEINHQVNFEKTKEKPNKNKNVNDLNNEHQVMNEESPKNKKTTIPIEEEMNFEENNFYFIKTKNPNLIQKRIRMFLLNKAKFQPLLTLNPEIIELIHYDFRLRFLKDNILFQLIPDTVAVHLYQLISETDTLIVNKLGKMEELFESLYQIFESLTSTDTAGTTNSSINNESKEFILKFFFEIIKIIKTNQRLKIIFFEIIEESKIFNILQFALAIRNNNSIQIQTIEILIELMNQHPNKIRNVLISKGEQENGFQFFRSLSLLIQDWNVESNVKYLLIDFFRMLLDPQTLEMWILKKRFVNVFCEQILIELIQPIFDFIEKNKTNLEKNFDKVNGGKNNDVNDENNKGKNNKEKDRLNEKNFGDNANHGNGNKLEHNLKGKIEIEKTKQSLKQKHDLTIKGNIHQTSNTGNSNNSSNKDHFHENNKEQQIISIGNNKIDRANNDNVNGSIIQQKVISEEKNETTKKENYEENNNVEFAKLQKENQKMEYNIKEKDQEKETEEENQKIKEKIYNNSKEKVEKDEELPEVVPAGEGEGIVNEDGIQQKLTKSNPNNKIEIIKNFGAGESEEKNEMKEFINTEILQEEDKEELQKERLEQNGKVYDEKNDLNWDIFSEEMKEIERNQVISLLFDLISFCITNQDWRVKLFFIKKEILDKFVILLFSDNEEICLATTRFFKTFLLINDPSCINYSIDHNLWDTIIICVKNRGEQDDMLSSCLLEIFQKLLELNLKIIINFLVENYKNWMKTIKYTEIFKKIIQKDKKNKVNKKRKKFYSQQNIPDYLNETLDRTYFNYYPQPQITQYEDSDTSSGDEMLENDDDYYGIDYGNNDGNGGDKGGGDDDNESGNTEGGNKKNDDDDDDDDEDDGDFPFKTTIWLPSDPKINLLDYSSNGKSDSNGLNQIDTQQKEKKDETNQINWIEKIDQIDQKEKIGHMKPNKEIQQILSLPQNDTSRKRSFGELFKPIIENNIEEIKDTKKNIDLKRKILLQQRSKKDLKMKKKFKKKNKNKNNNDDNNNHNNDNDNNNNENNNEEDVEVDVDVDVDKKNLNKIENYKIKENNFGFENGIIEAIHKKSRKNDGKAIFIENKQKNTQINHQNLKIKNKNNSPQNEKNIENH</sequence>
<dbReference type="GO" id="GO:0030289">
    <property type="term" value="C:protein phosphatase 4 complex"/>
    <property type="evidence" value="ECO:0007669"/>
    <property type="project" value="TreeGrafter"/>
</dbReference>
<dbReference type="InterPro" id="IPR051137">
    <property type="entry name" value="PP4R3-like"/>
</dbReference>
<feature type="domain" description="Serine/threonine-protein phosphatase 4 regulatory subunit 3-like central" evidence="5">
    <location>
        <begin position="299"/>
        <end position="403"/>
    </location>
</feature>
<evidence type="ECO:0000256" key="2">
    <source>
        <dbReference type="ARBA" id="ARBA00023242"/>
    </source>
</evidence>
<reference evidence="6" key="1">
    <citation type="submission" date="2022-08" db="EMBL/GenBank/DDBJ databases">
        <title>Novel sulphate-reducing endosymbionts in the free-living metamonad Anaeramoeba.</title>
        <authorList>
            <person name="Jerlstrom-Hultqvist J."/>
            <person name="Cepicka I."/>
            <person name="Gallot-Lavallee L."/>
            <person name="Salas-Leiva D."/>
            <person name="Curtis B.A."/>
            <person name="Zahonova K."/>
            <person name="Pipaliya S."/>
            <person name="Dacks J."/>
            <person name="Roger A.J."/>
        </authorList>
    </citation>
    <scope>NUCLEOTIDE SEQUENCE</scope>
    <source>
        <strain evidence="6">Busselton2</strain>
    </source>
</reference>
<feature type="region of interest" description="Disordered" evidence="4">
    <location>
        <begin position="881"/>
        <end position="905"/>
    </location>
</feature>
<evidence type="ECO:0000259" key="5">
    <source>
        <dbReference type="Pfam" id="PF04802"/>
    </source>
</evidence>